<sequence length="79" mass="8575">MARQQPRKTSREPKGPGARSGRESQARERSVPGTASAQEGYRTEGGTARDQALEGVRARGGRAEKERTRGEAHGKRTQS</sequence>
<proteinExistence type="predicted"/>
<feature type="compositionally biased region" description="Basic and acidic residues" evidence="1">
    <location>
        <begin position="9"/>
        <end position="30"/>
    </location>
</feature>
<evidence type="ECO:0000313" key="3">
    <source>
        <dbReference type="Proteomes" id="UP000587462"/>
    </source>
</evidence>
<accession>A0A7Y7BAZ3</accession>
<gene>
    <name evidence="2" type="ORF">HG542_29780</name>
</gene>
<reference evidence="2 3" key="1">
    <citation type="submission" date="2020-04" db="EMBL/GenBank/DDBJ databases">
        <title>Draft Genome Sequence of Streptomyces morookaense DSM 40503, an 8-azaguanine-producing strain.</title>
        <authorList>
            <person name="Qi J."/>
            <person name="Gao J.-M."/>
        </authorList>
    </citation>
    <scope>NUCLEOTIDE SEQUENCE [LARGE SCALE GENOMIC DNA]</scope>
    <source>
        <strain evidence="2 3">DSM 40503</strain>
    </source>
</reference>
<feature type="compositionally biased region" description="Basic and acidic residues" evidence="1">
    <location>
        <begin position="61"/>
        <end position="79"/>
    </location>
</feature>
<dbReference type="RefSeq" id="WP_171086853.1">
    <property type="nucleotide sequence ID" value="NZ_BNBU01000001.1"/>
</dbReference>
<name>A0A7Y7BAZ3_STRMO</name>
<protein>
    <submittedName>
        <fullName evidence="2">Uncharacterized protein</fullName>
    </submittedName>
</protein>
<organism evidence="2 3">
    <name type="scientific">Streptomyces morookaense</name>
    <name type="common">Streptoverticillium morookaense</name>
    <dbReference type="NCBI Taxonomy" id="1970"/>
    <lineage>
        <taxon>Bacteria</taxon>
        <taxon>Bacillati</taxon>
        <taxon>Actinomycetota</taxon>
        <taxon>Actinomycetes</taxon>
        <taxon>Kitasatosporales</taxon>
        <taxon>Streptomycetaceae</taxon>
        <taxon>Streptomyces</taxon>
    </lineage>
</organism>
<dbReference type="Proteomes" id="UP000587462">
    <property type="component" value="Unassembled WGS sequence"/>
</dbReference>
<keyword evidence="3" id="KW-1185">Reference proteome</keyword>
<dbReference type="EMBL" id="JABBXF010000093">
    <property type="protein sequence ID" value="NVK81806.1"/>
    <property type="molecule type" value="Genomic_DNA"/>
</dbReference>
<evidence type="ECO:0000313" key="2">
    <source>
        <dbReference type="EMBL" id="NVK81806.1"/>
    </source>
</evidence>
<comment type="caution">
    <text evidence="2">The sequence shown here is derived from an EMBL/GenBank/DDBJ whole genome shotgun (WGS) entry which is preliminary data.</text>
</comment>
<feature type="region of interest" description="Disordered" evidence="1">
    <location>
        <begin position="1"/>
        <end position="79"/>
    </location>
</feature>
<dbReference type="AlphaFoldDB" id="A0A7Y7BAZ3"/>
<evidence type="ECO:0000256" key="1">
    <source>
        <dbReference type="SAM" id="MobiDB-lite"/>
    </source>
</evidence>